<keyword evidence="6 10" id="KW-0067">ATP-binding</keyword>
<feature type="domain" description="Protein kinase" evidence="12">
    <location>
        <begin position="290"/>
        <end position="593"/>
    </location>
</feature>
<dbReference type="GO" id="GO:0030182">
    <property type="term" value="P:neuron differentiation"/>
    <property type="evidence" value="ECO:0007669"/>
    <property type="project" value="UniProtKB-ARBA"/>
</dbReference>
<dbReference type="InterPro" id="IPR001245">
    <property type="entry name" value="Ser-Thr/Tyr_kinase_cat_dom"/>
</dbReference>
<accession>A0A226EAA3</accession>
<evidence type="ECO:0000256" key="7">
    <source>
        <dbReference type="ARBA" id="ARBA00023136"/>
    </source>
</evidence>
<dbReference type="SUPFAM" id="SSF56112">
    <property type="entry name" value="Protein kinase-like (PK-like)"/>
    <property type="match status" value="1"/>
</dbReference>
<name>A0A226EAA3_FOLCA</name>
<protein>
    <submittedName>
        <fullName evidence="13">Macrophage-stimulating protein receptor</fullName>
    </submittedName>
</protein>
<dbReference type="STRING" id="158441.A0A226EAA3"/>
<comment type="catalytic activity">
    <reaction evidence="9">
        <text>L-tyrosyl-[protein] + ATP = O-phospho-L-tyrosyl-[protein] + ADP + H(+)</text>
        <dbReference type="Rhea" id="RHEA:10596"/>
        <dbReference type="Rhea" id="RHEA-COMP:10136"/>
        <dbReference type="Rhea" id="RHEA-COMP:20101"/>
        <dbReference type="ChEBI" id="CHEBI:15378"/>
        <dbReference type="ChEBI" id="CHEBI:30616"/>
        <dbReference type="ChEBI" id="CHEBI:46858"/>
        <dbReference type="ChEBI" id="CHEBI:61978"/>
        <dbReference type="ChEBI" id="CHEBI:456216"/>
        <dbReference type="EC" id="2.7.10.1"/>
    </reaction>
</comment>
<evidence type="ECO:0000256" key="5">
    <source>
        <dbReference type="ARBA" id="ARBA00022777"/>
    </source>
</evidence>
<dbReference type="GO" id="GO:0005524">
    <property type="term" value="F:ATP binding"/>
    <property type="evidence" value="ECO:0007669"/>
    <property type="project" value="UniProtKB-UniRule"/>
</dbReference>
<dbReference type="GO" id="GO:0050793">
    <property type="term" value="P:regulation of developmental process"/>
    <property type="evidence" value="ECO:0007669"/>
    <property type="project" value="UniProtKB-ARBA"/>
</dbReference>
<keyword evidence="4 10" id="KW-0547">Nucleotide-binding</keyword>
<evidence type="ECO:0000256" key="6">
    <source>
        <dbReference type="ARBA" id="ARBA00022840"/>
    </source>
</evidence>
<dbReference type="GO" id="GO:0043235">
    <property type="term" value="C:receptor complex"/>
    <property type="evidence" value="ECO:0007669"/>
    <property type="project" value="TreeGrafter"/>
</dbReference>
<dbReference type="Gene3D" id="1.10.510.10">
    <property type="entry name" value="Transferase(Phosphotransferase) domain 1"/>
    <property type="match status" value="1"/>
</dbReference>
<dbReference type="GO" id="GO:0012505">
    <property type="term" value="C:endomembrane system"/>
    <property type="evidence" value="ECO:0007669"/>
    <property type="project" value="UniProtKB-SubCell"/>
</dbReference>
<feature type="transmembrane region" description="Helical" evidence="11">
    <location>
        <begin position="206"/>
        <end position="232"/>
    </location>
</feature>
<dbReference type="GO" id="GO:0051130">
    <property type="term" value="P:positive regulation of cellular component organization"/>
    <property type="evidence" value="ECO:0007669"/>
    <property type="project" value="UniProtKB-ARBA"/>
</dbReference>
<evidence type="ECO:0000259" key="12">
    <source>
        <dbReference type="PROSITE" id="PS50011"/>
    </source>
</evidence>
<dbReference type="PRINTS" id="PR00109">
    <property type="entry name" value="TYRKINASE"/>
</dbReference>
<evidence type="ECO:0000256" key="4">
    <source>
        <dbReference type="ARBA" id="ARBA00022741"/>
    </source>
</evidence>
<keyword evidence="13" id="KW-0675">Receptor</keyword>
<dbReference type="CDD" id="cd00192">
    <property type="entry name" value="PTKc"/>
    <property type="match status" value="1"/>
</dbReference>
<dbReference type="GO" id="GO:0007169">
    <property type="term" value="P:cell surface receptor protein tyrosine kinase signaling pathway"/>
    <property type="evidence" value="ECO:0007669"/>
    <property type="project" value="TreeGrafter"/>
</dbReference>
<evidence type="ECO:0000313" key="13">
    <source>
        <dbReference type="EMBL" id="OXA54340.1"/>
    </source>
</evidence>
<evidence type="ECO:0000256" key="2">
    <source>
        <dbReference type="ARBA" id="ARBA00004308"/>
    </source>
</evidence>
<evidence type="ECO:0000256" key="10">
    <source>
        <dbReference type="PROSITE-ProRule" id="PRU10141"/>
    </source>
</evidence>
<dbReference type="InterPro" id="IPR017441">
    <property type="entry name" value="Protein_kinase_ATP_BS"/>
</dbReference>
<dbReference type="EMBL" id="LNIX01000005">
    <property type="protein sequence ID" value="OXA54340.1"/>
    <property type="molecule type" value="Genomic_DNA"/>
</dbReference>
<dbReference type="OrthoDB" id="3256376at2759"/>
<evidence type="ECO:0000256" key="11">
    <source>
        <dbReference type="SAM" id="Phobius"/>
    </source>
</evidence>
<gene>
    <name evidence="13" type="ORF">Fcan01_10841</name>
</gene>
<evidence type="ECO:0000256" key="1">
    <source>
        <dbReference type="ARBA" id="ARBA00004167"/>
    </source>
</evidence>
<dbReference type="InterPro" id="IPR011009">
    <property type="entry name" value="Kinase-like_dom_sf"/>
</dbReference>
<organism evidence="13 14">
    <name type="scientific">Folsomia candida</name>
    <name type="common">Springtail</name>
    <dbReference type="NCBI Taxonomy" id="158441"/>
    <lineage>
        <taxon>Eukaryota</taxon>
        <taxon>Metazoa</taxon>
        <taxon>Ecdysozoa</taxon>
        <taxon>Arthropoda</taxon>
        <taxon>Hexapoda</taxon>
        <taxon>Collembola</taxon>
        <taxon>Entomobryomorpha</taxon>
        <taxon>Isotomoidea</taxon>
        <taxon>Isotomidae</taxon>
        <taxon>Proisotominae</taxon>
        <taxon>Folsomia</taxon>
    </lineage>
</organism>
<evidence type="ECO:0000256" key="8">
    <source>
        <dbReference type="ARBA" id="ARBA00023137"/>
    </source>
</evidence>
<dbReference type="AlphaFoldDB" id="A0A226EAA3"/>
<dbReference type="Gene3D" id="3.30.200.20">
    <property type="entry name" value="Phosphorylase Kinase, domain 1"/>
    <property type="match status" value="1"/>
</dbReference>
<dbReference type="PANTHER" id="PTHR24416">
    <property type="entry name" value="TYROSINE-PROTEIN KINASE RECEPTOR"/>
    <property type="match status" value="1"/>
</dbReference>
<dbReference type="InterPro" id="IPR008266">
    <property type="entry name" value="Tyr_kinase_AS"/>
</dbReference>
<dbReference type="PROSITE" id="PS50011">
    <property type="entry name" value="PROTEIN_KINASE_DOM"/>
    <property type="match status" value="1"/>
</dbReference>
<dbReference type="GO" id="GO:0048468">
    <property type="term" value="P:cell development"/>
    <property type="evidence" value="ECO:0007669"/>
    <property type="project" value="UniProtKB-ARBA"/>
</dbReference>
<dbReference type="Proteomes" id="UP000198287">
    <property type="component" value="Unassembled WGS sequence"/>
</dbReference>
<dbReference type="InterPro" id="IPR050122">
    <property type="entry name" value="RTK"/>
</dbReference>
<comment type="caution">
    <text evidence="13">The sequence shown here is derived from an EMBL/GenBank/DDBJ whole genome shotgun (WGS) entry which is preliminary data.</text>
</comment>
<dbReference type="PROSITE" id="PS00107">
    <property type="entry name" value="PROTEIN_KINASE_ATP"/>
    <property type="match status" value="1"/>
</dbReference>
<dbReference type="InterPro" id="IPR000719">
    <property type="entry name" value="Prot_kinase_dom"/>
</dbReference>
<dbReference type="FunFam" id="1.10.510.10:FF:001512">
    <property type="entry name" value="Receptor tyrosine-protein kinase erbB-2"/>
    <property type="match status" value="1"/>
</dbReference>
<feature type="binding site" evidence="10">
    <location>
        <position position="323"/>
    </location>
    <ligand>
        <name>ATP</name>
        <dbReference type="ChEBI" id="CHEBI:30616"/>
    </ligand>
</feature>
<evidence type="ECO:0000256" key="9">
    <source>
        <dbReference type="ARBA" id="ARBA00051243"/>
    </source>
</evidence>
<dbReference type="GO" id="GO:0005886">
    <property type="term" value="C:plasma membrane"/>
    <property type="evidence" value="ECO:0007669"/>
    <property type="project" value="TreeGrafter"/>
</dbReference>
<dbReference type="PANTHER" id="PTHR24416:SF600">
    <property type="entry name" value="PDGF- AND VEGF-RECEPTOR RELATED, ISOFORM J"/>
    <property type="match status" value="1"/>
</dbReference>
<dbReference type="Pfam" id="PF07714">
    <property type="entry name" value="PK_Tyr_Ser-Thr"/>
    <property type="match status" value="1"/>
</dbReference>
<dbReference type="PROSITE" id="PS00109">
    <property type="entry name" value="PROTEIN_KINASE_TYR"/>
    <property type="match status" value="1"/>
</dbReference>
<sequence>MLDPRYCGTIETDYFSNRNQTILTITEETELEMEHFEAVSLTLMSGNKYINVSNPNCKVTICHQVPEESAECMHFYHEGFNNSYVTDHTYVITSISCGCLNLTSPSRACSLPTPTKEVSSWPTRDTKLAEECPPRQMAGDTCAILFQEYGCESCLYDGIHLTATGPESTFKTRNHAVIRSIVVADRCTLTFISFDCTCKPKPDDGLSVGTISGISVASVVLLLGSLIAGYLLKRKNRKVKFTEAETEELKLELFGEPDAIPVISVGENDPSSGGNLMNGDYSVKRQNIEVLKDCLLGKGNYGVVLKGNLISEVDNSRVVCAIKTVDERTARIDDLKLLVNEIRIMSAVGHHPNAVSFLGFHCNFHPSKWEFLCLMEICVGNLHDHLCRGKQNAGRSTIDVTLQKAGYVLYADNSDVGDQSAEKSPSETMCVTLADMKKWSAHIADGMEYLTTKKLLHVDLATRNVLLSEDLTAKISDFGLSKKLYDSLYYKKAHGANIWVPMKWSAFESLMSLKFSTESDIWSYGVTIWEIFSLGDEPYPDLEDMLDMIRFLNSGQRLPCPKSCDAETCNLMQQCWEIDITKRPTFNDLSKFFTL</sequence>
<keyword evidence="8" id="KW-0829">Tyrosine-protein kinase</keyword>
<keyword evidence="11" id="KW-1133">Transmembrane helix</keyword>
<keyword evidence="11" id="KW-0812">Transmembrane</keyword>
<dbReference type="GO" id="GO:0004714">
    <property type="term" value="F:transmembrane receptor protein tyrosine kinase activity"/>
    <property type="evidence" value="ECO:0007669"/>
    <property type="project" value="UniProtKB-EC"/>
</dbReference>
<keyword evidence="7 11" id="KW-0472">Membrane</keyword>
<reference evidence="13 14" key="1">
    <citation type="submission" date="2015-12" db="EMBL/GenBank/DDBJ databases">
        <title>The genome of Folsomia candida.</title>
        <authorList>
            <person name="Faddeeva A."/>
            <person name="Derks M.F."/>
            <person name="Anvar Y."/>
            <person name="Smit S."/>
            <person name="Van Straalen N."/>
            <person name="Roelofs D."/>
        </authorList>
    </citation>
    <scope>NUCLEOTIDE SEQUENCE [LARGE SCALE GENOMIC DNA]</scope>
    <source>
        <strain evidence="13 14">VU population</strain>
        <tissue evidence="13">Whole body</tissue>
    </source>
</reference>
<comment type="subcellular location">
    <subcellularLocation>
        <location evidence="2">Endomembrane system</location>
    </subcellularLocation>
    <subcellularLocation>
        <location evidence="1">Membrane</location>
        <topology evidence="1">Single-pass membrane protein</topology>
    </subcellularLocation>
</comment>
<keyword evidence="5" id="KW-0418">Kinase</keyword>
<keyword evidence="14" id="KW-1185">Reference proteome</keyword>
<evidence type="ECO:0000256" key="3">
    <source>
        <dbReference type="ARBA" id="ARBA00022679"/>
    </source>
</evidence>
<proteinExistence type="predicted"/>
<keyword evidence="3" id="KW-0808">Transferase</keyword>
<evidence type="ECO:0000313" key="14">
    <source>
        <dbReference type="Proteomes" id="UP000198287"/>
    </source>
</evidence>